<accession>A0A815MF94</accession>
<evidence type="ECO:0000256" key="1">
    <source>
        <dbReference type="SAM" id="SignalP"/>
    </source>
</evidence>
<proteinExistence type="predicted"/>
<dbReference type="AlphaFoldDB" id="A0A815MF94"/>
<organism evidence="2 3">
    <name type="scientific">Adineta ricciae</name>
    <name type="common">Rotifer</name>
    <dbReference type="NCBI Taxonomy" id="249248"/>
    <lineage>
        <taxon>Eukaryota</taxon>
        <taxon>Metazoa</taxon>
        <taxon>Spiralia</taxon>
        <taxon>Gnathifera</taxon>
        <taxon>Rotifera</taxon>
        <taxon>Eurotatoria</taxon>
        <taxon>Bdelloidea</taxon>
        <taxon>Adinetida</taxon>
        <taxon>Adinetidae</taxon>
        <taxon>Adineta</taxon>
    </lineage>
</organism>
<comment type="caution">
    <text evidence="2">The sequence shown here is derived from an EMBL/GenBank/DDBJ whole genome shotgun (WGS) entry which is preliminary data.</text>
</comment>
<gene>
    <name evidence="2" type="ORF">EDS130_LOCUS37537</name>
</gene>
<dbReference type="EMBL" id="CAJNOJ010000372">
    <property type="protein sequence ID" value="CAF1421738.1"/>
    <property type="molecule type" value="Genomic_DNA"/>
</dbReference>
<reference evidence="2" key="1">
    <citation type="submission" date="2021-02" db="EMBL/GenBank/DDBJ databases">
        <authorList>
            <person name="Nowell W R."/>
        </authorList>
    </citation>
    <scope>NUCLEOTIDE SEQUENCE</scope>
</reference>
<keyword evidence="1" id="KW-0732">Signal</keyword>
<feature type="signal peptide" evidence="1">
    <location>
        <begin position="1"/>
        <end position="17"/>
    </location>
</feature>
<sequence>MLPTIFIFMIFTSVVQSLIYPSCEFQLKIGDSDPKRTSLPVECELSEEDIGLYKLFLSIEYFINNVYVWWSPISNSIVTKSNSIINSNPKKRNKCLFL</sequence>
<evidence type="ECO:0000313" key="2">
    <source>
        <dbReference type="EMBL" id="CAF1421738.1"/>
    </source>
</evidence>
<evidence type="ECO:0000313" key="3">
    <source>
        <dbReference type="Proteomes" id="UP000663852"/>
    </source>
</evidence>
<dbReference type="Proteomes" id="UP000663852">
    <property type="component" value="Unassembled WGS sequence"/>
</dbReference>
<protein>
    <submittedName>
        <fullName evidence="2">Uncharacterized protein</fullName>
    </submittedName>
</protein>
<feature type="chain" id="PRO_5032739378" evidence="1">
    <location>
        <begin position="18"/>
        <end position="98"/>
    </location>
</feature>
<name>A0A815MF94_ADIRI</name>